<name>A0AAE0FJD5_9CHLO</name>
<feature type="compositionally biased region" description="Pro residues" evidence="1">
    <location>
        <begin position="64"/>
        <end position="86"/>
    </location>
</feature>
<feature type="compositionally biased region" description="Low complexity" evidence="1">
    <location>
        <begin position="87"/>
        <end position="98"/>
    </location>
</feature>
<reference evidence="3 4" key="1">
    <citation type="journal article" date="2015" name="Genome Biol. Evol.">
        <title>Comparative Genomics of a Bacterivorous Green Alga Reveals Evolutionary Causalities and Consequences of Phago-Mixotrophic Mode of Nutrition.</title>
        <authorList>
            <person name="Burns J.A."/>
            <person name="Paasch A."/>
            <person name="Narechania A."/>
            <person name="Kim E."/>
        </authorList>
    </citation>
    <scope>NUCLEOTIDE SEQUENCE [LARGE SCALE GENOMIC DNA]</scope>
    <source>
        <strain evidence="3 4">PLY_AMNH</strain>
    </source>
</reference>
<dbReference type="InterPro" id="IPR059177">
    <property type="entry name" value="GH29D-like_dom"/>
</dbReference>
<feature type="region of interest" description="Disordered" evidence="1">
    <location>
        <begin position="629"/>
        <end position="656"/>
    </location>
</feature>
<evidence type="ECO:0000313" key="3">
    <source>
        <dbReference type="EMBL" id="KAK3260774.1"/>
    </source>
</evidence>
<dbReference type="Pfam" id="PF13290">
    <property type="entry name" value="CHB_HEX_C_1"/>
    <property type="match status" value="1"/>
</dbReference>
<protein>
    <recommendedName>
        <fullName evidence="2">GH29D-like beta-sandwich domain-containing protein</fullName>
    </recommendedName>
</protein>
<keyword evidence="4" id="KW-1185">Reference proteome</keyword>
<feature type="non-terminal residue" evidence="3">
    <location>
        <position position="656"/>
    </location>
</feature>
<evidence type="ECO:0000259" key="2">
    <source>
        <dbReference type="Pfam" id="PF13290"/>
    </source>
</evidence>
<feature type="compositionally biased region" description="Pro residues" evidence="1">
    <location>
        <begin position="99"/>
        <end position="119"/>
    </location>
</feature>
<accession>A0AAE0FJD5</accession>
<dbReference type="EMBL" id="LGRX02017429">
    <property type="protein sequence ID" value="KAK3260774.1"/>
    <property type="molecule type" value="Genomic_DNA"/>
</dbReference>
<feature type="domain" description="GH29D-like beta-sandwich" evidence="2">
    <location>
        <begin position="415"/>
        <end position="462"/>
    </location>
</feature>
<sequence length="656" mass="69168">MNNLTRAARPTFGEHLQGASAICCRISFPASYQLALHLHLSHPLYTHLRQPLHSQHHHSRRPCPLRPPQSPTPLLPPAFPPPPTSPAPTFSTPSSSVSPSPPVSPPTPGKPSIPPPAPLMPHSASSTQLSSLEVTALDIASLDGIPLQPTFSGERSAYAATAGDGTCFVRISAIPIDPDAIVDIRMPAATCRGNSGAWCDCEDDSESPEGRRKLRAADWEAPLHFGRNLVHVTVKSPSGNIGDTLYTVDILRLSPPFEHQLIDLEVKPSRSDLLAWNQLPISPFFNPSIYEYRCESEAKTEAVFLKLKGKDTTGAITVSSEHQAAISLEGPYGSYFTTPDLSVASGITLVTVTVAARDGIAVGIYNVNVRRPFASPPPAPEMHPSLVPLEAPEPPLLIPPPLKPGQPPFRDSLVIAITTRPRSSAIFYTLDGSMPTQESLRYTQPVLLSTLGSTTITGVAVATPDGEPDWAHGASLAVSGEYRIARSVAGTASGVAYLAGCTAGALVDGQEEIEPQSMTSTQTSVLGPARKAGVLGPGETPCPAGQDAGVVGRRRCYRRDAGARRGDVGAGRRDAGCSAGRRCWVIDVGCYRRDVGALGRRDAGVGETCRCWAGRRRAGPGVDAGVVSVDENAGARRRDAAPAGRDAGAGPARRAG</sequence>
<evidence type="ECO:0000256" key="1">
    <source>
        <dbReference type="SAM" id="MobiDB-lite"/>
    </source>
</evidence>
<evidence type="ECO:0000313" key="4">
    <source>
        <dbReference type="Proteomes" id="UP001190700"/>
    </source>
</evidence>
<proteinExistence type="predicted"/>
<organism evidence="3 4">
    <name type="scientific">Cymbomonas tetramitiformis</name>
    <dbReference type="NCBI Taxonomy" id="36881"/>
    <lineage>
        <taxon>Eukaryota</taxon>
        <taxon>Viridiplantae</taxon>
        <taxon>Chlorophyta</taxon>
        <taxon>Pyramimonadophyceae</taxon>
        <taxon>Pyramimonadales</taxon>
        <taxon>Pyramimonadaceae</taxon>
        <taxon>Cymbomonas</taxon>
    </lineage>
</organism>
<feature type="compositionally biased region" description="Basic residues" evidence="1">
    <location>
        <begin position="54"/>
        <end position="63"/>
    </location>
</feature>
<feature type="compositionally biased region" description="Low complexity" evidence="1">
    <location>
        <begin position="641"/>
        <end position="656"/>
    </location>
</feature>
<dbReference type="Proteomes" id="UP001190700">
    <property type="component" value="Unassembled WGS sequence"/>
</dbReference>
<comment type="caution">
    <text evidence="3">The sequence shown here is derived from an EMBL/GenBank/DDBJ whole genome shotgun (WGS) entry which is preliminary data.</text>
</comment>
<gene>
    <name evidence="3" type="ORF">CYMTET_30288</name>
</gene>
<feature type="region of interest" description="Disordered" evidence="1">
    <location>
        <begin position="51"/>
        <end position="125"/>
    </location>
</feature>
<dbReference type="AlphaFoldDB" id="A0AAE0FJD5"/>